<protein>
    <recommendedName>
        <fullName evidence="6">Outer membrane lipoprotein BamD-like domain-containing protein</fullName>
    </recommendedName>
</protein>
<dbReference type="PANTHER" id="PTHR12558:SF13">
    <property type="entry name" value="CELL DIVISION CYCLE PROTEIN 27 HOMOLOG"/>
    <property type="match status" value="1"/>
</dbReference>
<feature type="repeat" description="TPR" evidence="3">
    <location>
        <begin position="93"/>
        <end position="126"/>
    </location>
</feature>
<dbReference type="InterPro" id="IPR019734">
    <property type="entry name" value="TPR_rpt"/>
</dbReference>
<dbReference type="AlphaFoldDB" id="A0A2H0AAB3"/>
<name>A0A2H0AAB3_9BACT</name>
<keyword evidence="2 3" id="KW-0802">TPR repeat</keyword>
<evidence type="ECO:0008006" key="6">
    <source>
        <dbReference type="Google" id="ProtNLM"/>
    </source>
</evidence>
<proteinExistence type="predicted"/>
<dbReference type="InterPro" id="IPR013105">
    <property type="entry name" value="TPR_2"/>
</dbReference>
<organism evidence="4 5">
    <name type="scientific">Candidatus Desantisbacteria bacterium CG23_combo_of_CG06-09_8_20_14_all_40_23</name>
    <dbReference type="NCBI Taxonomy" id="1974550"/>
    <lineage>
        <taxon>Bacteria</taxon>
        <taxon>Candidatus Desantisiibacteriota</taxon>
    </lineage>
</organism>
<gene>
    <name evidence="4" type="ORF">COX18_02455</name>
</gene>
<dbReference type="PROSITE" id="PS50005">
    <property type="entry name" value="TPR"/>
    <property type="match status" value="2"/>
</dbReference>
<dbReference type="Proteomes" id="UP000231067">
    <property type="component" value="Unassembled WGS sequence"/>
</dbReference>
<dbReference type="EMBL" id="PCSH01000041">
    <property type="protein sequence ID" value="PIP41770.1"/>
    <property type="molecule type" value="Genomic_DNA"/>
</dbReference>
<dbReference type="Gene3D" id="1.25.40.10">
    <property type="entry name" value="Tetratricopeptide repeat domain"/>
    <property type="match status" value="3"/>
</dbReference>
<feature type="repeat" description="TPR" evidence="3">
    <location>
        <begin position="359"/>
        <end position="392"/>
    </location>
</feature>
<evidence type="ECO:0000256" key="2">
    <source>
        <dbReference type="ARBA" id="ARBA00022803"/>
    </source>
</evidence>
<evidence type="ECO:0000256" key="1">
    <source>
        <dbReference type="ARBA" id="ARBA00022737"/>
    </source>
</evidence>
<dbReference type="InterPro" id="IPR011990">
    <property type="entry name" value="TPR-like_helical_dom_sf"/>
</dbReference>
<keyword evidence="1" id="KW-0677">Repeat</keyword>
<sequence>MNLCSFNLSTHQPINSSTYKPINLCILRGKFLCLSSYNYSANELDITIKGVKMIIWHKNRLCLLGLGLLLLYGCIPAQGVDTQEIKDTGTSVEEKCLEKGLAYYKNGNLDSAILLFAECLKLNPNNQQARKLFEEALKMKGGEEKGIKKNPFEEETQPLKQPFTEKPPSMNIKADTLAPLIAKQKSSLEKTKKELSSHPKEGLKEIELPIGNGTPTEQEKVINEKEAMDFNFARDMYNKGLFDAAAAELKTMLDKYPNSILKEKMLYLLTNSLIKAKKYPEAMDTAKRLVDINGEFANDGVFLLAQAYEESGNLKQAQVEYLKSASYGNTNGMTNVPKNVRKFLDETPPYPTPGNELIIKSHLSAGNAYKNDGEYERSLSEYYRVITNYPKAGAAAEAYFRIGEVYQNAYRIRDFQKAYDAYQKIVKQYPLSPWAKKSKKQADYLWKNYLR</sequence>
<reference evidence="4 5" key="1">
    <citation type="submission" date="2017-09" db="EMBL/GenBank/DDBJ databases">
        <title>Depth-based differentiation of microbial function through sediment-hosted aquifers and enrichment of novel symbionts in the deep terrestrial subsurface.</title>
        <authorList>
            <person name="Probst A.J."/>
            <person name="Ladd B."/>
            <person name="Jarett J.K."/>
            <person name="Geller-Mcgrath D.E."/>
            <person name="Sieber C.M."/>
            <person name="Emerson J.B."/>
            <person name="Anantharaman K."/>
            <person name="Thomas B.C."/>
            <person name="Malmstrom R."/>
            <person name="Stieglmeier M."/>
            <person name="Klingl A."/>
            <person name="Woyke T."/>
            <person name="Ryan C.M."/>
            <person name="Banfield J.F."/>
        </authorList>
    </citation>
    <scope>NUCLEOTIDE SEQUENCE [LARGE SCALE GENOMIC DNA]</scope>
    <source>
        <strain evidence="4">CG23_combo_of_CG06-09_8_20_14_all_40_23</strain>
    </source>
</reference>
<evidence type="ECO:0000256" key="3">
    <source>
        <dbReference type="PROSITE-ProRule" id="PRU00339"/>
    </source>
</evidence>
<comment type="caution">
    <text evidence="4">The sequence shown here is derived from an EMBL/GenBank/DDBJ whole genome shotgun (WGS) entry which is preliminary data.</text>
</comment>
<dbReference type="SUPFAM" id="SSF48452">
    <property type="entry name" value="TPR-like"/>
    <property type="match status" value="1"/>
</dbReference>
<dbReference type="Pfam" id="PF13174">
    <property type="entry name" value="TPR_6"/>
    <property type="match status" value="1"/>
</dbReference>
<accession>A0A2H0AAB3</accession>
<dbReference type="PANTHER" id="PTHR12558">
    <property type="entry name" value="CELL DIVISION CYCLE 16,23,27"/>
    <property type="match status" value="1"/>
</dbReference>
<evidence type="ECO:0000313" key="5">
    <source>
        <dbReference type="Proteomes" id="UP000231067"/>
    </source>
</evidence>
<evidence type="ECO:0000313" key="4">
    <source>
        <dbReference type="EMBL" id="PIP41770.1"/>
    </source>
</evidence>
<dbReference type="Pfam" id="PF07719">
    <property type="entry name" value="TPR_2"/>
    <property type="match status" value="1"/>
</dbReference>
<dbReference type="SMART" id="SM00028">
    <property type="entry name" value="TPR"/>
    <property type="match status" value="5"/>
</dbReference>